<keyword evidence="9 10" id="KW-0998">Cell outer membrane</keyword>
<keyword evidence="4" id="KW-0410">Iron transport</keyword>
<feature type="compositionally biased region" description="Polar residues" evidence="12">
    <location>
        <begin position="730"/>
        <end position="746"/>
    </location>
</feature>
<dbReference type="CDD" id="cd01347">
    <property type="entry name" value="ligand_gated_channel"/>
    <property type="match status" value="1"/>
</dbReference>
<dbReference type="SUPFAM" id="SSF56935">
    <property type="entry name" value="Porins"/>
    <property type="match status" value="1"/>
</dbReference>
<evidence type="ECO:0000313" key="15">
    <source>
        <dbReference type="EMBL" id="PZR34101.1"/>
    </source>
</evidence>
<dbReference type="Pfam" id="PF07715">
    <property type="entry name" value="Plug"/>
    <property type="match status" value="1"/>
</dbReference>
<dbReference type="InterPro" id="IPR037066">
    <property type="entry name" value="Plug_dom_sf"/>
</dbReference>
<dbReference type="Gene3D" id="2.170.130.10">
    <property type="entry name" value="TonB-dependent receptor, plug domain"/>
    <property type="match status" value="1"/>
</dbReference>
<keyword evidence="15" id="KW-0675">Receptor</keyword>
<dbReference type="GO" id="GO:0009279">
    <property type="term" value="C:cell outer membrane"/>
    <property type="evidence" value="ECO:0007669"/>
    <property type="project" value="UniProtKB-SubCell"/>
</dbReference>
<dbReference type="Pfam" id="PF00593">
    <property type="entry name" value="TonB_dep_Rec_b-barrel"/>
    <property type="match status" value="1"/>
</dbReference>
<evidence type="ECO:0000256" key="10">
    <source>
        <dbReference type="PROSITE-ProRule" id="PRU01360"/>
    </source>
</evidence>
<evidence type="ECO:0000256" key="9">
    <source>
        <dbReference type="ARBA" id="ARBA00023237"/>
    </source>
</evidence>
<dbReference type="EMBL" id="QFQZ01000032">
    <property type="protein sequence ID" value="PZR34101.1"/>
    <property type="molecule type" value="Genomic_DNA"/>
</dbReference>
<evidence type="ECO:0000256" key="8">
    <source>
        <dbReference type="ARBA" id="ARBA00023136"/>
    </source>
</evidence>
<feature type="region of interest" description="Disordered" evidence="12">
    <location>
        <begin position="728"/>
        <end position="747"/>
    </location>
</feature>
<dbReference type="PANTHER" id="PTHR47234">
    <property type="match status" value="1"/>
</dbReference>
<evidence type="ECO:0000256" key="5">
    <source>
        <dbReference type="ARBA" id="ARBA00022692"/>
    </source>
</evidence>
<dbReference type="Proteomes" id="UP000249393">
    <property type="component" value="Unassembled WGS sequence"/>
</dbReference>
<comment type="subcellular location">
    <subcellularLocation>
        <location evidence="1 10">Cell outer membrane</location>
        <topology evidence="1 10">Multi-pass membrane protein</topology>
    </subcellularLocation>
</comment>
<dbReference type="InterPro" id="IPR036942">
    <property type="entry name" value="Beta-barrel_TonB_sf"/>
</dbReference>
<name>A0A2W5XAB9_9CAUL</name>
<comment type="caution">
    <text evidence="15">The sequence shown here is derived from an EMBL/GenBank/DDBJ whole genome shotgun (WGS) entry which is preliminary data.</text>
</comment>
<keyword evidence="5 10" id="KW-0812">Transmembrane</keyword>
<evidence type="ECO:0000256" key="3">
    <source>
        <dbReference type="ARBA" id="ARBA00022452"/>
    </source>
</evidence>
<accession>A0A2W5XAB9</accession>
<dbReference type="Gene3D" id="3.55.50.30">
    <property type="match status" value="1"/>
</dbReference>
<keyword evidence="8 10" id="KW-0472">Membrane</keyword>
<reference evidence="15 16" key="1">
    <citation type="submission" date="2017-08" db="EMBL/GenBank/DDBJ databases">
        <title>Infants hospitalized years apart are colonized by the same room-sourced microbial strains.</title>
        <authorList>
            <person name="Brooks B."/>
            <person name="Olm M.R."/>
            <person name="Firek B.A."/>
            <person name="Baker R."/>
            <person name="Thomas B.C."/>
            <person name="Morowitz M.J."/>
            <person name="Banfield J.F."/>
        </authorList>
    </citation>
    <scope>NUCLEOTIDE SEQUENCE [LARGE SCALE GENOMIC DNA]</scope>
    <source>
        <strain evidence="15">S2_003_000_R2_4</strain>
    </source>
</reference>
<dbReference type="InterPro" id="IPR011662">
    <property type="entry name" value="Secretin/TonB_short_N"/>
</dbReference>
<evidence type="ECO:0000256" key="6">
    <source>
        <dbReference type="ARBA" id="ARBA00023004"/>
    </source>
</evidence>
<feature type="region of interest" description="Disordered" evidence="12">
    <location>
        <begin position="107"/>
        <end position="154"/>
    </location>
</feature>
<gene>
    <name evidence="15" type="ORF">DI526_11480</name>
</gene>
<evidence type="ECO:0000256" key="11">
    <source>
        <dbReference type="RuleBase" id="RU003357"/>
    </source>
</evidence>
<evidence type="ECO:0000256" key="1">
    <source>
        <dbReference type="ARBA" id="ARBA00004571"/>
    </source>
</evidence>
<dbReference type="InterPro" id="IPR012910">
    <property type="entry name" value="Plug_dom"/>
</dbReference>
<comment type="similarity">
    <text evidence="10 11">Belongs to the TonB-dependent receptor family.</text>
</comment>
<organism evidence="15 16">
    <name type="scientific">Caulobacter segnis</name>
    <dbReference type="NCBI Taxonomy" id="88688"/>
    <lineage>
        <taxon>Bacteria</taxon>
        <taxon>Pseudomonadati</taxon>
        <taxon>Pseudomonadota</taxon>
        <taxon>Alphaproteobacteria</taxon>
        <taxon>Caulobacterales</taxon>
        <taxon>Caulobacteraceae</taxon>
        <taxon>Caulobacter</taxon>
    </lineage>
</organism>
<feature type="domain" description="Secretin/TonB short N-terminal" evidence="14">
    <location>
        <begin position="55"/>
        <end position="106"/>
    </location>
</feature>
<keyword evidence="7 11" id="KW-0798">TonB box</keyword>
<dbReference type="InterPro" id="IPR039426">
    <property type="entry name" value="TonB-dep_rcpt-like"/>
</dbReference>
<feature type="signal peptide" evidence="13">
    <location>
        <begin position="1"/>
        <end position="26"/>
    </location>
</feature>
<feature type="compositionally biased region" description="Polar residues" evidence="12">
    <location>
        <begin position="111"/>
        <end position="129"/>
    </location>
</feature>
<proteinExistence type="inferred from homology"/>
<keyword evidence="2 10" id="KW-0813">Transport</keyword>
<feature type="compositionally biased region" description="Low complexity" evidence="12">
    <location>
        <begin position="130"/>
        <end position="139"/>
    </location>
</feature>
<dbReference type="AlphaFoldDB" id="A0A2W5XAB9"/>
<dbReference type="InterPro" id="IPR000531">
    <property type="entry name" value="Beta-barrel_TonB"/>
</dbReference>
<evidence type="ECO:0000313" key="16">
    <source>
        <dbReference type="Proteomes" id="UP000249393"/>
    </source>
</evidence>
<sequence>MSLSSRRVLLAFVSPIACLAATPSSAAPAEAAVQLEIPPGPLDVALLALGRQAKLRIMFTSQLVAGRRTAGVSGLLTPSAALSQLLDGADIDVRQAGPGVLVLHPRAKLSSPPSASLDQTNGGSITTSTAPANAAANAPMGDLAPGADPASPGTEPHMVSEIVVGTHIRGARDVAAPVLVIGREEMDRAGYATLAEALTALPQAFGGTASDDTATTGADTTGTNQARATAVNLRGLGADATLVLVNGRRLAGAGLLGDFADLSSIPLAAVARVEVLLDGASALYGSDAVGGVVNIVMRDRYEGAETRARIGGSTHGDLAQRQVAQTFGKTWDSGSLLLTGEYQRRGRSRAADRAYTTNADLRSLGGTDHRLYYSMPATILGVDPVSFQLVPMWAVPAGQDGTRLRPSDFISGGQNQTNWRAPVDNLPSQERGGVYAALTQDLGDRVTLSADARYSDRRYTAYSVAPLTVMVVNSANPYFVSPNGASSNYVAYSFQNETGGLKNTGEVQSRAFSLGAKVRLPANWRLDLYGGHGEEIATSLASHGLNTAFLNEALGATPDNPLTAFSAARDGYFNPYIGQGRNNQTVLDFVTSGYDTRRTVGRLDTLSATADGALLDLPAGAVRLALGAQWREEGLKTIGVSGSVAALPRPAFQRHAERRVGALFAEARVPLFGGDFRRPGLERLELSAAVRREHYTGGLTSTVPKVGVVWGPTASLNLKATYGESFRAPSLSQQTDPETASPTNVSHGAGTALTLIRYGGNRDLRPEQAKSWTAGVEWSPPASPGTRLSATLFDTRFTDRIGRPANDNISTVLTAPDLAPFRTFVSPGSNPADLALVQALLRNATSSAAALYPATSYRAIADARYVNTGSFHVRGLDLTGAYAFKLGGDPVAVGGNLSWLMAYKRRITAAARAVDLAGVATYPADLRARAFATWTHGPFAATASLNHVGDLRDVGGARVASQTTLDLQLQWTAPAKDGPMRNLSLAVTVQNLFDTDPPFYDARTGVGYDPANYDPTGRLLALQLTKAW</sequence>
<dbReference type="SMART" id="SM00965">
    <property type="entry name" value="STN"/>
    <property type="match status" value="1"/>
</dbReference>
<evidence type="ECO:0000256" key="4">
    <source>
        <dbReference type="ARBA" id="ARBA00022496"/>
    </source>
</evidence>
<evidence type="ECO:0000256" key="12">
    <source>
        <dbReference type="SAM" id="MobiDB-lite"/>
    </source>
</evidence>
<keyword evidence="3 10" id="KW-1134">Transmembrane beta strand</keyword>
<evidence type="ECO:0000256" key="13">
    <source>
        <dbReference type="SAM" id="SignalP"/>
    </source>
</evidence>
<evidence type="ECO:0000259" key="14">
    <source>
        <dbReference type="SMART" id="SM00965"/>
    </source>
</evidence>
<dbReference type="PANTHER" id="PTHR47234:SF2">
    <property type="entry name" value="TONB-DEPENDENT RECEPTOR"/>
    <property type="match status" value="1"/>
</dbReference>
<evidence type="ECO:0000256" key="2">
    <source>
        <dbReference type="ARBA" id="ARBA00022448"/>
    </source>
</evidence>
<keyword evidence="4" id="KW-0406">Ion transport</keyword>
<dbReference type="Gene3D" id="2.40.170.20">
    <property type="entry name" value="TonB-dependent receptor, beta-barrel domain"/>
    <property type="match status" value="1"/>
</dbReference>
<dbReference type="PROSITE" id="PS51318">
    <property type="entry name" value="TAT"/>
    <property type="match status" value="1"/>
</dbReference>
<protein>
    <submittedName>
        <fullName evidence="15">TonB-dependent receptor</fullName>
    </submittedName>
</protein>
<dbReference type="GO" id="GO:0006826">
    <property type="term" value="P:iron ion transport"/>
    <property type="evidence" value="ECO:0007669"/>
    <property type="project" value="UniProtKB-KW"/>
</dbReference>
<dbReference type="InterPro" id="IPR006311">
    <property type="entry name" value="TAT_signal"/>
</dbReference>
<keyword evidence="6" id="KW-0408">Iron</keyword>
<feature type="chain" id="PRO_5015882915" evidence="13">
    <location>
        <begin position="27"/>
        <end position="1028"/>
    </location>
</feature>
<evidence type="ECO:0000256" key="7">
    <source>
        <dbReference type="ARBA" id="ARBA00023077"/>
    </source>
</evidence>
<dbReference type="PROSITE" id="PS52016">
    <property type="entry name" value="TONB_DEPENDENT_REC_3"/>
    <property type="match status" value="1"/>
</dbReference>
<keyword evidence="13" id="KW-0732">Signal</keyword>